<evidence type="ECO:0000313" key="6">
    <source>
        <dbReference type="Proteomes" id="UP000214747"/>
    </source>
</evidence>
<gene>
    <name evidence="5" type="ORF">CEJ45_23395</name>
</gene>
<dbReference type="SUPFAM" id="SSF69279">
    <property type="entry name" value="Phage tail proteins"/>
    <property type="match status" value="2"/>
</dbReference>
<feature type="domain" description="Baseplate hub protein gp44/GpP-like C-terminal" evidence="3">
    <location>
        <begin position="286"/>
        <end position="368"/>
    </location>
</feature>
<feature type="domain" description="Baseplate hub protein gp44-like N-terminal" evidence="2">
    <location>
        <begin position="8"/>
        <end position="92"/>
    </location>
</feature>
<dbReference type="Gene3D" id="2.30.300.10">
    <property type="entry name" value="Baseplate protein-like domain - beta roll fold"/>
    <property type="match status" value="1"/>
</dbReference>
<feature type="domain" description="Baseplate hub protein gp44/GpP-like second" evidence="4">
    <location>
        <begin position="94"/>
        <end position="142"/>
    </location>
</feature>
<dbReference type="InterPro" id="IPR049354">
    <property type="entry name" value="GpP-like_N"/>
</dbReference>
<dbReference type="AlphaFoldDB" id="A0A225SLT1"/>
<organism evidence="5 6">
    <name type="scientific">Herbaspirillum aquaticum</name>
    <dbReference type="NCBI Taxonomy" id="568783"/>
    <lineage>
        <taxon>Bacteria</taxon>
        <taxon>Pseudomonadati</taxon>
        <taxon>Pseudomonadota</taxon>
        <taxon>Betaproteobacteria</taxon>
        <taxon>Burkholderiales</taxon>
        <taxon>Oxalobacteraceae</taxon>
        <taxon>Herbaspirillum</taxon>
    </lineage>
</organism>
<evidence type="ECO:0000259" key="2">
    <source>
        <dbReference type="Pfam" id="PF21683"/>
    </source>
</evidence>
<dbReference type="InterPro" id="IPR023399">
    <property type="entry name" value="Baseplate-like_2-layer_sand"/>
</dbReference>
<dbReference type="EMBL" id="NJGV01000031">
    <property type="protein sequence ID" value="OWY32023.1"/>
    <property type="molecule type" value="Genomic_DNA"/>
</dbReference>
<evidence type="ECO:0000256" key="1">
    <source>
        <dbReference type="SAM" id="MobiDB-lite"/>
    </source>
</evidence>
<sequence>MADSNLLTLRVDGQIYGGWKGINVRTSIEQLAGNFELALTERWPEQPVDWVIAPGELCEILIGDDVVITGYVDVVSVTYDQGSHEIKVTGRDKAGDLVDCSAPTTAFAGQTLEQIAEALCKPFGITIFDETVSGKRLSTKQKKAGKKGTPPKKTRVSGKVPRQACQAGETVFRTLDKLARTEGVLFVSDREGGLVITRAGLGGECETVLQHGKNILQASFENSHAALFSEITVQGQTGAPGADRFDVVHASPKGAVKRAPSSKTGNSQIGRYRPLIIVAETQADAARCQKRAEWEASNREAKARKVTVTVQGWREEATGELWEINKMVRIQCPWMRLDDWWLISSANFKLDEAGSTTVLQLVSRNAFDQLPEIPDPAGGAAQNRFKVLGK</sequence>
<dbReference type="Pfam" id="PF22255">
    <property type="entry name" value="Gp44-like_2nd"/>
    <property type="match status" value="2"/>
</dbReference>
<dbReference type="InterPro" id="IPR026276">
    <property type="entry name" value="Baseplate_GpP"/>
</dbReference>
<feature type="compositionally biased region" description="Basic residues" evidence="1">
    <location>
        <begin position="138"/>
        <end position="156"/>
    </location>
</feature>
<evidence type="ECO:0000259" key="4">
    <source>
        <dbReference type="Pfam" id="PF22255"/>
    </source>
</evidence>
<dbReference type="Gene3D" id="3.30.1920.10">
    <property type="entry name" value="Baseplate protein-like domains - 2 layer sandwich fold"/>
    <property type="match status" value="1"/>
</dbReference>
<dbReference type="PIRSF" id="PIRSF004440">
    <property type="entry name" value="GpP"/>
    <property type="match status" value="1"/>
</dbReference>
<evidence type="ECO:0008006" key="7">
    <source>
        <dbReference type="Google" id="ProtNLM"/>
    </source>
</evidence>
<keyword evidence="6" id="KW-1185">Reference proteome</keyword>
<dbReference type="RefSeq" id="WP_088757403.1">
    <property type="nucleotide sequence ID" value="NZ_NJGV01000031.1"/>
</dbReference>
<accession>A0A225SLT1</accession>
<reference evidence="5 6" key="1">
    <citation type="journal article" date="2010" name="Int. J. Syst. Evol. Microbiol.">
        <title>Reclassification of Herbaspirillum putei as a later heterotypic synonym of Herbaspirillum huttiense, with the description of H. huttiense subsp. huttiense subsp. nov. and H. huttiense subsp. putei subsp. nov., comb. nov., and description of Herbaspirillum aquaticum sp. nov.</title>
        <authorList>
            <person name="Dobritsa A.P."/>
            <person name="Reddy M.C."/>
            <person name="Samadpour M."/>
        </authorList>
    </citation>
    <scope>NUCLEOTIDE SEQUENCE [LARGE SCALE GENOMIC DNA]</scope>
    <source>
        <strain evidence="5 6">IEH 4430</strain>
    </source>
</reference>
<feature type="domain" description="Baseplate hub protein gp44/GpP-like second" evidence="4">
    <location>
        <begin position="156"/>
        <end position="198"/>
    </location>
</feature>
<proteinExistence type="predicted"/>
<feature type="region of interest" description="Disordered" evidence="1">
    <location>
        <begin position="138"/>
        <end position="158"/>
    </location>
</feature>
<dbReference type="InterPro" id="IPR053981">
    <property type="entry name" value="Gp44/GpP-like_2nd"/>
</dbReference>
<evidence type="ECO:0000313" key="5">
    <source>
        <dbReference type="EMBL" id="OWY32023.1"/>
    </source>
</evidence>
<evidence type="ECO:0000259" key="3">
    <source>
        <dbReference type="Pfam" id="PF21929"/>
    </source>
</evidence>
<dbReference type="Pfam" id="PF21683">
    <property type="entry name" value="GpP-like_1st"/>
    <property type="match status" value="1"/>
</dbReference>
<dbReference type="Gene3D" id="3.55.50.10">
    <property type="entry name" value="Baseplate protein-like domains"/>
    <property type="match status" value="1"/>
</dbReference>
<comment type="caution">
    <text evidence="5">The sequence shown here is derived from an EMBL/GenBank/DDBJ whole genome shotgun (WGS) entry which is preliminary data.</text>
</comment>
<name>A0A225SLT1_9BURK</name>
<protein>
    <recommendedName>
        <fullName evidence="7">Baseplate protein</fullName>
    </recommendedName>
</protein>
<dbReference type="InterPro" id="IPR053982">
    <property type="entry name" value="Gp44/GpP-like_C"/>
</dbReference>
<dbReference type="Proteomes" id="UP000214747">
    <property type="component" value="Unassembled WGS sequence"/>
</dbReference>
<dbReference type="Pfam" id="PF21929">
    <property type="entry name" value="GpP_4th"/>
    <property type="match status" value="1"/>
</dbReference>